<evidence type="ECO:0000313" key="8">
    <source>
        <dbReference type="Proteomes" id="UP000073816"/>
    </source>
</evidence>
<sequence>MGKYGFRPVQPTVAVVQKLALWKYWSGENKSNLKQKSLSFERDFVYFPNSIQTASVSTVNNSNQSSEEKLPRNLGLWGIWMLVVNGLIGAGIFGLPSGAAALAGEYSVLVYAFCAVLILPVILSFAELGSYFRGTGGPIRYGTLAFGPFIGFQGGWLYYLARLISFSANTVLLTDSIAYFIDGAGEGSGRLVSLAVICIGLSLINVIGSTESIRSMTLFTVIKFAVLILLPVGGFILLGPSVIPNFDSPLPPVSDLGAAALLLIYAFVGFEGAVVPAGEAKRPERDMPLGLLLGLAVVAVLYMLIQVVSQAAVPTIAASKTPLLDVSATLFGSPGAVILMIGVAASVIANLISSMFSATRVTYALSLEKSLPRWFGEVHPKFLTPANSVIFFGLAAFLLSAFGSFTALAAMTVLSRLFLFIMSCAAIPKLRPQFRGEGRFILKGGYLIPVLGILACLWLMMQVSERSIWMTAIFVGIGTGLYWVGKKQS</sequence>
<feature type="transmembrane region" description="Helical" evidence="6">
    <location>
        <begin position="440"/>
        <end position="461"/>
    </location>
</feature>
<dbReference type="OrthoDB" id="9806937at2"/>
<proteinExistence type="predicted"/>
<dbReference type="PANTHER" id="PTHR42770">
    <property type="entry name" value="AMINO ACID TRANSPORTER-RELATED"/>
    <property type="match status" value="1"/>
</dbReference>
<feature type="transmembrane region" description="Helical" evidence="6">
    <location>
        <begin position="289"/>
        <end position="308"/>
    </location>
</feature>
<keyword evidence="3 6" id="KW-0812">Transmembrane</keyword>
<dbReference type="KEGG" id="alm:AO498_07590"/>
<dbReference type="Proteomes" id="UP000073816">
    <property type="component" value="Chromosome"/>
</dbReference>
<feature type="transmembrane region" description="Helical" evidence="6">
    <location>
        <begin position="74"/>
        <end position="96"/>
    </location>
</feature>
<evidence type="ECO:0000256" key="1">
    <source>
        <dbReference type="ARBA" id="ARBA00004651"/>
    </source>
</evidence>
<keyword evidence="8" id="KW-1185">Reference proteome</keyword>
<feature type="transmembrane region" description="Helical" evidence="6">
    <location>
        <begin position="141"/>
        <end position="161"/>
    </location>
</feature>
<evidence type="ECO:0000313" key="7">
    <source>
        <dbReference type="EMBL" id="AMQ56275.1"/>
    </source>
</evidence>
<organism evidence="7 8">
    <name type="scientific">Algoriphagus sanaruensis</name>
    <dbReference type="NCBI Taxonomy" id="1727163"/>
    <lineage>
        <taxon>Bacteria</taxon>
        <taxon>Pseudomonadati</taxon>
        <taxon>Bacteroidota</taxon>
        <taxon>Cytophagia</taxon>
        <taxon>Cytophagales</taxon>
        <taxon>Cyclobacteriaceae</taxon>
        <taxon>Algoriphagus</taxon>
    </lineage>
</organism>
<feature type="transmembrane region" description="Helical" evidence="6">
    <location>
        <begin position="328"/>
        <end position="352"/>
    </location>
</feature>
<feature type="transmembrane region" description="Helical" evidence="6">
    <location>
        <begin position="108"/>
        <end position="129"/>
    </location>
</feature>
<name>A0A142EMC0_9BACT</name>
<dbReference type="GO" id="GO:0005886">
    <property type="term" value="C:plasma membrane"/>
    <property type="evidence" value="ECO:0007669"/>
    <property type="project" value="UniProtKB-SubCell"/>
</dbReference>
<reference evidence="8" key="1">
    <citation type="submission" date="2015-09" db="EMBL/GenBank/DDBJ databases">
        <title>Complete sequence of Algoriphagus sp. M8-2.</title>
        <authorList>
            <person name="Shintani M."/>
        </authorList>
    </citation>
    <scope>NUCLEOTIDE SEQUENCE [LARGE SCALE GENOMIC DNA]</scope>
    <source>
        <strain evidence="8">M8-2</strain>
    </source>
</reference>
<feature type="transmembrane region" description="Helical" evidence="6">
    <location>
        <begin position="220"/>
        <end position="238"/>
    </location>
</feature>
<keyword evidence="4 6" id="KW-1133">Transmembrane helix</keyword>
<keyword evidence="2" id="KW-1003">Cell membrane</keyword>
<feature type="transmembrane region" description="Helical" evidence="6">
    <location>
        <begin position="467"/>
        <end position="485"/>
    </location>
</feature>
<dbReference type="PATRIC" id="fig|1727163.4.peg.1579"/>
<dbReference type="Gene3D" id="1.20.1740.10">
    <property type="entry name" value="Amino acid/polyamine transporter I"/>
    <property type="match status" value="1"/>
</dbReference>
<dbReference type="GO" id="GO:0022857">
    <property type="term" value="F:transmembrane transporter activity"/>
    <property type="evidence" value="ECO:0007669"/>
    <property type="project" value="InterPro"/>
</dbReference>
<dbReference type="AlphaFoldDB" id="A0A142EMC0"/>
<reference evidence="7 8" key="2">
    <citation type="journal article" date="2016" name="Genome Announc.">
        <title>Complete Genome Sequence of Algoriphagus sp. Strain M8-2, Isolated from a Brackish Lake.</title>
        <authorList>
            <person name="Muraguchi Y."/>
            <person name="Kushimoto K."/>
            <person name="Ohtsubo Y."/>
            <person name="Suzuki T."/>
            <person name="Dohra H."/>
            <person name="Kimbara K."/>
            <person name="Shintani M."/>
        </authorList>
    </citation>
    <scope>NUCLEOTIDE SEQUENCE [LARGE SCALE GENOMIC DNA]</scope>
    <source>
        <strain evidence="7 8">M8-2</strain>
    </source>
</reference>
<protein>
    <submittedName>
        <fullName evidence="7">Cationic amino acid transporter</fullName>
    </submittedName>
</protein>
<dbReference type="STRING" id="1727163.AO498_07590"/>
<feature type="transmembrane region" description="Helical" evidence="6">
    <location>
        <begin position="408"/>
        <end position="428"/>
    </location>
</feature>
<feature type="transmembrane region" description="Helical" evidence="6">
    <location>
        <begin position="382"/>
        <end position="402"/>
    </location>
</feature>
<feature type="transmembrane region" description="Helical" evidence="6">
    <location>
        <begin position="191"/>
        <end position="208"/>
    </location>
</feature>
<gene>
    <name evidence="7" type="ORF">AO498_07590</name>
</gene>
<dbReference type="Pfam" id="PF13520">
    <property type="entry name" value="AA_permease_2"/>
    <property type="match status" value="1"/>
</dbReference>
<dbReference type="EMBL" id="CP012836">
    <property type="protein sequence ID" value="AMQ56275.1"/>
    <property type="molecule type" value="Genomic_DNA"/>
</dbReference>
<dbReference type="InterPro" id="IPR050367">
    <property type="entry name" value="APC_superfamily"/>
</dbReference>
<dbReference type="PANTHER" id="PTHR42770:SF7">
    <property type="entry name" value="MEMBRANE PROTEIN"/>
    <property type="match status" value="1"/>
</dbReference>
<comment type="subcellular location">
    <subcellularLocation>
        <location evidence="1">Cell membrane</location>
        <topology evidence="1">Multi-pass membrane protein</topology>
    </subcellularLocation>
</comment>
<feature type="transmembrane region" description="Helical" evidence="6">
    <location>
        <begin position="258"/>
        <end position="277"/>
    </location>
</feature>
<dbReference type="InterPro" id="IPR002293">
    <property type="entry name" value="AA/rel_permease1"/>
</dbReference>
<keyword evidence="5 6" id="KW-0472">Membrane</keyword>
<accession>A0A142EMC0</accession>
<dbReference type="PIRSF" id="PIRSF006060">
    <property type="entry name" value="AA_transporter"/>
    <property type="match status" value="1"/>
</dbReference>
<evidence type="ECO:0000256" key="2">
    <source>
        <dbReference type="ARBA" id="ARBA00022475"/>
    </source>
</evidence>
<evidence type="ECO:0000256" key="4">
    <source>
        <dbReference type="ARBA" id="ARBA00022989"/>
    </source>
</evidence>
<evidence type="ECO:0000256" key="5">
    <source>
        <dbReference type="ARBA" id="ARBA00023136"/>
    </source>
</evidence>
<evidence type="ECO:0000256" key="3">
    <source>
        <dbReference type="ARBA" id="ARBA00022692"/>
    </source>
</evidence>
<evidence type="ECO:0000256" key="6">
    <source>
        <dbReference type="SAM" id="Phobius"/>
    </source>
</evidence>